<gene>
    <name evidence="1" type="ORF">RF11_00262</name>
</gene>
<dbReference type="Proteomes" id="UP000031668">
    <property type="component" value="Unassembled WGS sequence"/>
</dbReference>
<accession>A0A0C2MY16</accession>
<dbReference type="AlphaFoldDB" id="A0A0C2MY16"/>
<evidence type="ECO:0000313" key="2">
    <source>
        <dbReference type="Proteomes" id="UP000031668"/>
    </source>
</evidence>
<evidence type="ECO:0008006" key="3">
    <source>
        <dbReference type="Google" id="ProtNLM"/>
    </source>
</evidence>
<comment type="caution">
    <text evidence="1">The sequence shown here is derived from an EMBL/GenBank/DDBJ whole genome shotgun (WGS) entry which is preliminary data.</text>
</comment>
<dbReference type="EMBL" id="JWZT01002610">
    <property type="protein sequence ID" value="KII69060.1"/>
    <property type="molecule type" value="Genomic_DNA"/>
</dbReference>
<protein>
    <recommendedName>
        <fullName evidence="3">ISXO2-like transposase domain-containing protein</fullName>
    </recommendedName>
</protein>
<reference evidence="1 2" key="1">
    <citation type="journal article" date="2014" name="Genome Biol. Evol.">
        <title>The genome of the myxosporean Thelohanellus kitauei shows adaptations to nutrient acquisition within its fish host.</title>
        <authorList>
            <person name="Yang Y."/>
            <person name="Xiong J."/>
            <person name="Zhou Z."/>
            <person name="Huo F."/>
            <person name="Miao W."/>
            <person name="Ran C."/>
            <person name="Liu Y."/>
            <person name="Zhang J."/>
            <person name="Feng J."/>
            <person name="Wang M."/>
            <person name="Wang M."/>
            <person name="Wang L."/>
            <person name="Yao B."/>
        </authorList>
    </citation>
    <scope>NUCLEOTIDE SEQUENCE [LARGE SCALE GENOMIC DNA]</scope>
    <source>
        <strain evidence="1">Wuqing</strain>
    </source>
</reference>
<organism evidence="1 2">
    <name type="scientific">Thelohanellus kitauei</name>
    <name type="common">Myxosporean</name>
    <dbReference type="NCBI Taxonomy" id="669202"/>
    <lineage>
        <taxon>Eukaryota</taxon>
        <taxon>Metazoa</taxon>
        <taxon>Cnidaria</taxon>
        <taxon>Myxozoa</taxon>
        <taxon>Myxosporea</taxon>
        <taxon>Bivalvulida</taxon>
        <taxon>Platysporina</taxon>
        <taxon>Myxobolidae</taxon>
        <taxon>Thelohanellus</taxon>
    </lineage>
</organism>
<evidence type="ECO:0000313" key="1">
    <source>
        <dbReference type="EMBL" id="KII69060.1"/>
    </source>
</evidence>
<dbReference type="OrthoDB" id="6432887at2759"/>
<proteinExistence type="predicted"/>
<sequence>MELIIIRNIIVVWKNLIRNIVIDYILENPDRIGAHLIPRANQELLIIGGIDKAGQIYMEITARRNMQALADIIRSNAEPGSIIQTDGWVEYRELEIYNCP</sequence>
<keyword evidence="2" id="KW-1185">Reference proteome</keyword>
<name>A0A0C2MY16_THEKT</name>